<evidence type="ECO:0000313" key="1">
    <source>
        <dbReference type="EMBL" id="SNS41785.1"/>
    </source>
</evidence>
<dbReference type="Proteomes" id="UP000198393">
    <property type="component" value="Unassembled WGS sequence"/>
</dbReference>
<dbReference type="AlphaFoldDB" id="A0A239EAS7"/>
<accession>A0A239EAS7</accession>
<dbReference type="EMBL" id="FZPD01000001">
    <property type="protein sequence ID" value="SNS41785.1"/>
    <property type="molecule type" value="Genomic_DNA"/>
</dbReference>
<dbReference type="PROSITE" id="PS51257">
    <property type="entry name" value="PROKAR_LIPOPROTEIN"/>
    <property type="match status" value="1"/>
</dbReference>
<sequence>MSAVKKFVFIVISASLLGSCNVDDIVFDDIKVPTLTPVFSFPLGETTYVMRDILGKQTGDSLNLQEDSTSLLTLLYYDTISYGASNDFVQINDIVENGAASAPVSPAGSARTVPINQSFDLAYSPQGDELLDSVFYETGNLTMTTTSTLSGTLNYSYTISNTSTVDTNTPVVLSGSINGIGTDTQSQDLSNYKTKLTGGSNTFSVILEATVDLAATDELTGNEQITFDLVYGNQTFSLIYGKFGQDFIQVGNQSIDLDFFSQAAREGITFGNPKMTFDFTNSFGIPVEADFSGLVGDDGSGGNQIALKGDIVNNPPLIEGSDVNSPTPTTQGEAAQSTIEINRSNSNIVALLGSNPSRLTFGVAGTSNPTDPTQLNYLQPESQINTNVAIEIPMEVQLDNLTETGSFDLGNGIDLSDVDSAFIRIVTINELPFSGIVDLEVQDEDSTTLYSIADNLVLSAPFINVNGEVTDPNGNTTDIPISPEGIDAFANGSHILITLRLSTPQSQTSREIYVKILADYTLTLKVGLGGKLKVDL</sequence>
<keyword evidence="2" id="KW-1185">Reference proteome</keyword>
<proteinExistence type="predicted"/>
<protein>
    <submittedName>
        <fullName evidence="1">Uncharacterized protein</fullName>
    </submittedName>
</protein>
<reference evidence="1 2" key="1">
    <citation type="submission" date="2017-06" db="EMBL/GenBank/DDBJ databases">
        <authorList>
            <person name="Kim H.J."/>
            <person name="Triplett B.A."/>
        </authorList>
    </citation>
    <scope>NUCLEOTIDE SEQUENCE [LARGE SCALE GENOMIC DNA]</scope>
    <source>
        <strain evidence="1 2">DSM 19307</strain>
    </source>
</reference>
<gene>
    <name evidence="1" type="ORF">SAMN05421640_0056</name>
</gene>
<name>A0A239EAS7_EKHLU</name>
<evidence type="ECO:0000313" key="2">
    <source>
        <dbReference type="Proteomes" id="UP000198393"/>
    </source>
</evidence>
<organism evidence="1 2">
    <name type="scientific">Ekhidna lutea</name>
    <dbReference type="NCBI Taxonomy" id="447679"/>
    <lineage>
        <taxon>Bacteria</taxon>
        <taxon>Pseudomonadati</taxon>
        <taxon>Bacteroidota</taxon>
        <taxon>Cytophagia</taxon>
        <taxon>Cytophagales</taxon>
        <taxon>Reichenbachiellaceae</taxon>
        <taxon>Ekhidna</taxon>
    </lineage>
</organism>